<dbReference type="AlphaFoldDB" id="A0A9N9BGU4"/>
<organism evidence="2 3">
    <name type="scientific">Paraglomus occultum</name>
    <dbReference type="NCBI Taxonomy" id="144539"/>
    <lineage>
        <taxon>Eukaryota</taxon>
        <taxon>Fungi</taxon>
        <taxon>Fungi incertae sedis</taxon>
        <taxon>Mucoromycota</taxon>
        <taxon>Glomeromycotina</taxon>
        <taxon>Glomeromycetes</taxon>
        <taxon>Paraglomerales</taxon>
        <taxon>Paraglomeraceae</taxon>
        <taxon>Paraglomus</taxon>
    </lineage>
</organism>
<dbReference type="EMBL" id="CAJVPJ010000891">
    <property type="protein sequence ID" value="CAG8563419.1"/>
    <property type="molecule type" value="Genomic_DNA"/>
</dbReference>
<proteinExistence type="predicted"/>
<accession>A0A9N9BGU4</accession>
<reference evidence="2" key="1">
    <citation type="submission" date="2021-06" db="EMBL/GenBank/DDBJ databases">
        <authorList>
            <person name="Kallberg Y."/>
            <person name="Tangrot J."/>
            <person name="Rosling A."/>
        </authorList>
    </citation>
    <scope>NUCLEOTIDE SEQUENCE</scope>
    <source>
        <strain evidence="2">IA702</strain>
    </source>
</reference>
<sequence length="88" mass="9550">MSSNTRTSRTSLPTQRNTPRHARHARKKRLSVRERSLTASQARVGGGPPKPRGGAGVGGEENNVEEDGLQKDYGQRAERLVIGGTNNE</sequence>
<comment type="caution">
    <text evidence="2">The sequence shown here is derived from an EMBL/GenBank/DDBJ whole genome shotgun (WGS) entry which is preliminary data.</text>
</comment>
<feature type="compositionally biased region" description="Polar residues" evidence="1">
    <location>
        <begin position="1"/>
        <end position="17"/>
    </location>
</feature>
<protein>
    <submittedName>
        <fullName evidence="2">2411_t:CDS:1</fullName>
    </submittedName>
</protein>
<feature type="compositionally biased region" description="Basic and acidic residues" evidence="1">
    <location>
        <begin position="68"/>
        <end position="79"/>
    </location>
</feature>
<feature type="compositionally biased region" description="Basic residues" evidence="1">
    <location>
        <begin position="18"/>
        <end position="30"/>
    </location>
</feature>
<keyword evidence="3" id="KW-1185">Reference proteome</keyword>
<evidence type="ECO:0000313" key="3">
    <source>
        <dbReference type="Proteomes" id="UP000789572"/>
    </source>
</evidence>
<dbReference type="Proteomes" id="UP000789572">
    <property type="component" value="Unassembled WGS sequence"/>
</dbReference>
<name>A0A9N9BGU4_9GLOM</name>
<evidence type="ECO:0000313" key="2">
    <source>
        <dbReference type="EMBL" id="CAG8563419.1"/>
    </source>
</evidence>
<feature type="region of interest" description="Disordered" evidence="1">
    <location>
        <begin position="1"/>
        <end position="88"/>
    </location>
</feature>
<evidence type="ECO:0000256" key="1">
    <source>
        <dbReference type="SAM" id="MobiDB-lite"/>
    </source>
</evidence>
<gene>
    <name evidence="2" type="ORF">POCULU_LOCUS5628</name>
</gene>